<feature type="region of interest" description="Disordered" evidence="1">
    <location>
        <begin position="31"/>
        <end position="93"/>
    </location>
</feature>
<comment type="caution">
    <text evidence="2">The sequence shown here is derived from an EMBL/GenBank/DDBJ whole genome shotgun (WGS) entry which is preliminary data.</text>
</comment>
<evidence type="ECO:0000313" key="3">
    <source>
        <dbReference type="Proteomes" id="UP000783213"/>
    </source>
</evidence>
<protein>
    <recommendedName>
        <fullName evidence="4">REJ domain-containing protein</fullName>
    </recommendedName>
</protein>
<dbReference type="EMBL" id="RCSX01000005">
    <property type="protein sequence ID" value="KAF7934730.1"/>
    <property type="molecule type" value="Genomic_DNA"/>
</dbReference>
<gene>
    <name evidence="2" type="ORF">EAE98_002775</name>
</gene>
<name>A0ABQ7IUN7_9HELO</name>
<keyword evidence="3" id="KW-1185">Reference proteome</keyword>
<sequence length="144" mass="15499">MESSSRKTTDSIFSHAQEIKYIDENISNQSSQASISLSTPNTNLTSTSTSTSSSSPPKLLKSSTSEPDSKSTPQTPLYSPHTISHYPFPSTRSGIAPKISITTSINSMISNHQNMNVGLSLLTRDLMASPVEDFILGSPLEGFM</sequence>
<dbReference type="RefSeq" id="XP_038812924.1">
    <property type="nucleotide sequence ID" value="XM_038950395.1"/>
</dbReference>
<feature type="compositionally biased region" description="Low complexity" evidence="1">
    <location>
        <begin position="31"/>
        <end position="65"/>
    </location>
</feature>
<dbReference type="Proteomes" id="UP000783213">
    <property type="component" value="Unassembled WGS sequence"/>
</dbReference>
<evidence type="ECO:0008006" key="4">
    <source>
        <dbReference type="Google" id="ProtNLM"/>
    </source>
</evidence>
<reference evidence="2 3" key="1">
    <citation type="journal article" date="2020" name="Genome Biol. Evol.">
        <title>Comparative genomics of Sclerotiniaceae.</title>
        <authorList>
            <person name="Valero Jimenez C.A."/>
            <person name="Steentjes M."/>
            <person name="Scholten O.E."/>
            <person name="Van Kan J.A.L."/>
        </authorList>
    </citation>
    <scope>NUCLEOTIDE SEQUENCE [LARGE SCALE GENOMIC DNA]</scope>
    <source>
        <strain evidence="2 3">B1</strain>
    </source>
</reference>
<proteinExistence type="predicted"/>
<dbReference type="GeneID" id="62229549"/>
<organism evidence="2 3">
    <name type="scientific">Botrytis deweyae</name>
    <dbReference type="NCBI Taxonomy" id="2478750"/>
    <lineage>
        <taxon>Eukaryota</taxon>
        <taxon>Fungi</taxon>
        <taxon>Dikarya</taxon>
        <taxon>Ascomycota</taxon>
        <taxon>Pezizomycotina</taxon>
        <taxon>Leotiomycetes</taxon>
        <taxon>Helotiales</taxon>
        <taxon>Sclerotiniaceae</taxon>
        <taxon>Botrytis</taxon>
    </lineage>
</organism>
<evidence type="ECO:0000256" key="1">
    <source>
        <dbReference type="SAM" id="MobiDB-lite"/>
    </source>
</evidence>
<accession>A0ABQ7IUN7</accession>
<evidence type="ECO:0000313" key="2">
    <source>
        <dbReference type="EMBL" id="KAF7934730.1"/>
    </source>
</evidence>